<feature type="transmembrane region" description="Helical" evidence="2">
    <location>
        <begin position="192"/>
        <end position="214"/>
    </location>
</feature>
<gene>
    <name evidence="4" type="ORF">SAHL_15340</name>
</gene>
<dbReference type="NCBIfam" id="TIGR02123">
    <property type="entry name" value="TRAP_fused"/>
    <property type="match status" value="1"/>
</dbReference>
<evidence type="ECO:0000313" key="4">
    <source>
        <dbReference type="EMBL" id="ROO25148.1"/>
    </source>
</evidence>
<proteinExistence type="predicted"/>
<dbReference type="InterPro" id="IPR021814">
    <property type="entry name" value="DUF3394"/>
</dbReference>
<protein>
    <submittedName>
        <fullName evidence="4">C4-dicarboxylate ABC transporter</fullName>
    </submittedName>
</protein>
<keyword evidence="2" id="KW-0472">Membrane</keyword>
<feature type="transmembrane region" description="Helical" evidence="2">
    <location>
        <begin position="595"/>
        <end position="617"/>
    </location>
</feature>
<accession>A0A423PHN4</accession>
<dbReference type="Proteomes" id="UP000285123">
    <property type="component" value="Unassembled WGS sequence"/>
</dbReference>
<evidence type="ECO:0000256" key="2">
    <source>
        <dbReference type="SAM" id="Phobius"/>
    </source>
</evidence>
<name>A0A423PHN4_9GAMM</name>
<keyword evidence="2" id="KW-1133">Transmembrane helix</keyword>
<dbReference type="InterPro" id="IPR011853">
    <property type="entry name" value="TRAP_DctM-Dct_fused"/>
</dbReference>
<keyword evidence="1" id="KW-0813">Transport</keyword>
<dbReference type="GO" id="GO:0022857">
    <property type="term" value="F:transmembrane transporter activity"/>
    <property type="evidence" value="ECO:0007669"/>
    <property type="project" value="UniProtKB-UniRule"/>
</dbReference>
<feature type="transmembrane region" description="Helical" evidence="2">
    <location>
        <begin position="121"/>
        <end position="139"/>
    </location>
</feature>
<feature type="transmembrane region" description="Helical" evidence="2">
    <location>
        <begin position="472"/>
        <end position="490"/>
    </location>
</feature>
<feature type="transmembrane region" description="Helical" evidence="2">
    <location>
        <begin position="387"/>
        <end position="405"/>
    </location>
</feature>
<dbReference type="InterPro" id="IPR010656">
    <property type="entry name" value="DctM"/>
</dbReference>
<keyword evidence="1" id="KW-1003">Cell membrane</keyword>
<feature type="domain" description="TRAP C4-dicarboxylate transport system permease DctM subunit" evidence="3">
    <location>
        <begin position="128"/>
        <end position="589"/>
    </location>
</feature>
<comment type="subcellular location">
    <subcellularLocation>
        <location evidence="1">Cell inner membrane</location>
        <topology evidence="1">Multi-pass membrane protein</topology>
    </subcellularLocation>
</comment>
<dbReference type="Pfam" id="PF06808">
    <property type="entry name" value="DctM"/>
    <property type="match status" value="1"/>
</dbReference>
<sequence>MNDPVRPEAEELVAAGEYGGRAPRAAWQRWLLVAIAVAWSVFQLYASYTGTLNPQKIGSIHLAFGFALAFLAYPRKGGASDRIPWYDWLLAAASIAAALYILVDYYTIVVLQGGLPSTRDVWVGSALLVFLAIASTRLLGFALPVIAALVVLYGITGPAGIVPLTPPDVLYLHNGYQWPEVVQQLFITTEGIWGTPIQVSATFVFLFVLFGALLDKAGAGQYFVDLAYSGLGTFRGGPAKASVVASLLTGVISGSSTANTVTTGTFTIPLMKKIGYPPVKAGATEVAASVNGQLMPPIMGAAAFIMATFIDMPYSQLIVHALVPAVLAYLGLLFVVHLEALKLGLKGMPRSELPPFGATFLKGVHYLIPVAFLLYELMWVNRTPERSALNATFLLMGLILVQEAIRGVRGNGGLARGLWTGVRAIVSGLELGARNMTTIAVATAAAGIIVGMVTMTNLGYGLTQVLDVLSGGNIWIVLVLSALTSLILGIGLPTTANYIVMAALVAPVIANLAEQAGMVVPLVAIHLFVFYFGILADDTPPVGLAAYAASAISRADPIATGIQGFTYDLRTAILPFMFFFNPQLLLIDIGSWYNAAWVIATALVGMFAFVASTQGYLEIRMRWYERLVMLAGALLTIKPGGWTDGLGLGVLVAVGLWHHIRAARTASASA</sequence>
<feature type="transmembrane region" description="Helical" evidence="2">
    <location>
        <begin position="518"/>
        <end position="536"/>
    </location>
</feature>
<dbReference type="OrthoDB" id="9759894at2"/>
<comment type="function">
    <text evidence="1">Part of the tripartite ATP-independent periplasmic (TRAP) transport system.</text>
</comment>
<keyword evidence="1" id="KW-0997">Cell inner membrane</keyword>
<feature type="transmembrane region" description="Helical" evidence="2">
    <location>
        <begin position="85"/>
        <end position="109"/>
    </location>
</feature>
<dbReference type="Pfam" id="PF11874">
    <property type="entry name" value="DUF3394"/>
    <property type="match status" value="1"/>
</dbReference>
<dbReference type="AlphaFoldDB" id="A0A423PHN4"/>
<dbReference type="PANTHER" id="PTHR43849">
    <property type="entry name" value="BLL3936 PROTEIN"/>
    <property type="match status" value="1"/>
</dbReference>
<dbReference type="PANTHER" id="PTHR43849:SF2">
    <property type="entry name" value="BLL3936 PROTEIN"/>
    <property type="match status" value="1"/>
</dbReference>
<feature type="transmembrane region" description="Helical" evidence="2">
    <location>
        <begin position="317"/>
        <end position="336"/>
    </location>
</feature>
<feature type="transmembrane region" description="Helical" evidence="2">
    <location>
        <begin position="496"/>
        <end position="513"/>
    </location>
</feature>
<evidence type="ECO:0000313" key="5">
    <source>
        <dbReference type="Proteomes" id="UP000285123"/>
    </source>
</evidence>
<feature type="transmembrane region" description="Helical" evidence="2">
    <location>
        <begin position="30"/>
        <end position="48"/>
    </location>
</feature>
<reference evidence="4 5" key="1">
    <citation type="submission" date="2013-10" db="EMBL/GenBank/DDBJ databases">
        <title>Salinisphaera halophila YIM 95161 Genome Sequencing.</title>
        <authorList>
            <person name="Lai Q."/>
            <person name="Li C."/>
            <person name="Shao Z."/>
        </authorList>
    </citation>
    <scope>NUCLEOTIDE SEQUENCE [LARGE SCALE GENOMIC DNA]</scope>
    <source>
        <strain evidence="4 5">YIM 95161</strain>
    </source>
</reference>
<comment type="caution">
    <text evidence="4">The sequence shown here is derived from an EMBL/GenBank/DDBJ whole genome shotgun (WGS) entry which is preliminary data.</text>
</comment>
<feature type="transmembrane region" description="Helical" evidence="2">
    <location>
        <begin position="146"/>
        <end position="164"/>
    </location>
</feature>
<feature type="transmembrane region" description="Helical" evidence="2">
    <location>
        <begin position="439"/>
        <end position="460"/>
    </location>
</feature>
<dbReference type="EMBL" id="AYKF01000121">
    <property type="protein sequence ID" value="ROO25148.1"/>
    <property type="molecule type" value="Genomic_DNA"/>
</dbReference>
<feature type="transmembrane region" description="Helical" evidence="2">
    <location>
        <begin position="356"/>
        <end position="375"/>
    </location>
</feature>
<feature type="transmembrane region" description="Helical" evidence="2">
    <location>
        <begin position="54"/>
        <end position="73"/>
    </location>
</feature>
<keyword evidence="2" id="KW-0812">Transmembrane</keyword>
<evidence type="ECO:0000259" key="3">
    <source>
        <dbReference type="Pfam" id="PF06808"/>
    </source>
</evidence>
<dbReference type="GO" id="GO:0005886">
    <property type="term" value="C:plasma membrane"/>
    <property type="evidence" value="ECO:0007669"/>
    <property type="project" value="UniProtKB-SubCell"/>
</dbReference>
<organism evidence="4 5">
    <name type="scientific">Salinisphaera orenii YIM 95161</name>
    <dbReference type="NCBI Taxonomy" id="1051139"/>
    <lineage>
        <taxon>Bacteria</taxon>
        <taxon>Pseudomonadati</taxon>
        <taxon>Pseudomonadota</taxon>
        <taxon>Gammaproteobacteria</taxon>
        <taxon>Salinisphaerales</taxon>
        <taxon>Salinisphaeraceae</taxon>
        <taxon>Salinisphaera</taxon>
    </lineage>
</organism>
<dbReference type="RefSeq" id="WP_123592273.1">
    <property type="nucleotide sequence ID" value="NZ_AYKF01000121.1"/>
</dbReference>
<evidence type="ECO:0000256" key="1">
    <source>
        <dbReference type="RuleBase" id="RU369079"/>
    </source>
</evidence>